<evidence type="ECO:0000313" key="11">
    <source>
        <dbReference type="EMBL" id="EIE97886.1"/>
    </source>
</evidence>
<dbReference type="EC" id="2.7.13.3" evidence="2"/>
<reference evidence="11 12" key="1">
    <citation type="submission" date="2011-09" db="EMBL/GenBank/DDBJ databases">
        <authorList>
            <consortium name="US DOE Joint Genome Institute (JGI-PGF)"/>
            <person name="Lucas S."/>
            <person name="Han J."/>
            <person name="Lapidus A."/>
            <person name="Cheng J.-F."/>
            <person name="Goodwin L."/>
            <person name="Pitluck S."/>
            <person name="Peters L."/>
            <person name="Land M.L."/>
            <person name="Hauser L."/>
            <person name="Brambilla E."/>
            <person name="Klenk H.-P."/>
            <person name="Woyke T.J."/>
        </authorList>
    </citation>
    <scope>NUCLEOTIDE SEQUENCE [LARGE SCALE GENOMIC DNA]</scope>
    <source>
        <strain evidence="11 12">K62</strain>
    </source>
</reference>
<name>I1CYW2_9PSEU</name>
<sequence>MSATTLSDTAVRHSDPRHRGHGADNMDVVDELRSRLLRVCLVSVAVVVLLGVAGLSAVLVDQSFGVAATVGVAVGCVLVLLVAARVVHGVVGSVGVLRPYGQPPVELPSEQPTAAPGAAPLSPHAATGQTSDHPTVTTQPAVGTQPGTAAPSTVNGGPAETAQASQPHRNESTETFPTVFGDSSSEHRREVFGKLARRLQSLSNREIQKIDELEREIEDPDLLKGLYEVDHLATRVRRQAENLAVLGGESPQRRSANPVSVYAVLRSAVAEVEHYQQVSIVPIEGVTLRGHVVAEVIHLLAELLENATNFSSPDAGKVVLRAQKVTAGLALEIQDRGLGMPAEDLQRINGLLDGTEQVNIDELLQDGRIGLAVVRELSLRHGIRVRLQTNIFGGIDAVVVLPPRLLGEPIPPQTPRREAAPARREAPSQPCPGTEKAAPSSQASNSVAAASHSLPLPEPHNNGAELYVPSLERDSAPQRQASKSDEHVPSLPVRKPGATFHSEPSSPSPEPKTGTDEARPAESHPLTDQSRPPLPQRRGESHLPPELHKALSPTKPIPGHNPTLMASFQQGFRRGREEQDRREEQEGPGWPQQ</sequence>
<dbReference type="InterPro" id="IPR003594">
    <property type="entry name" value="HATPase_dom"/>
</dbReference>
<feature type="compositionally biased region" description="Basic and acidic residues" evidence="8">
    <location>
        <begin position="537"/>
        <end position="549"/>
    </location>
</feature>
<dbReference type="STRING" id="928724.SacglDRAFT_00949"/>
<dbReference type="AlphaFoldDB" id="I1CYW2"/>
<dbReference type="eggNOG" id="COG2205">
    <property type="taxonomic scope" value="Bacteria"/>
</dbReference>
<protein>
    <recommendedName>
        <fullName evidence="2">histidine kinase</fullName>
        <ecNumber evidence="2">2.7.13.3</ecNumber>
    </recommendedName>
</protein>
<evidence type="ECO:0000256" key="5">
    <source>
        <dbReference type="ARBA" id="ARBA00022692"/>
    </source>
</evidence>
<evidence type="ECO:0000256" key="7">
    <source>
        <dbReference type="ARBA" id="ARBA00022989"/>
    </source>
</evidence>
<dbReference type="InterPro" id="IPR050428">
    <property type="entry name" value="TCS_sensor_his_kinase"/>
</dbReference>
<keyword evidence="4" id="KW-0808">Transferase</keyword>
<evidence type="ECO:0000256" key="6">
    <source>
        <dbReference type="ARBA" id="ARBA00022777"/>
    </source>
</evidence>
<evidence type="ECO:0000256" key="9">
    <source>
        <dbReference type="SAM" id="Phobius"/>
    </source>
</evidence>
<dbReference type="Proteomes" id="UP000005087">
    <property type="component" value="Chromosome"/>
</dbReference>
<keyword evidence="5 9" id="KW-0812">Transmembrane</keyword>
<keyword evidence="3" id="KW-0597">Phosphoprotein</keyword>
<keyword evidence="7 9" id="KW-1133">Transmembrane helix</keyword>
<evidence type="ECO:0000256" key="4">
    <source>
        <dbReference type="ARBA" id="ARBA00022679"/>
    </source>
</evidence>
<feature type="transmembrane region" description="Helical" evidence="9">
    <location>
        <begin position="36"/>
        <end position="58"/>
    </location>
</feature>
<comment type="catalytic activity">
    <reaction evidence="1">
        <text>ATP + protein L-histidine = ADP + protein N-phospho-L-histidine.</text>
        <dbReference type="EC" id="2.7.13.3"/>
    </reaction>
</comment>
<feature type="compositionally biased region" description="Polar residues" evidence="8">
    <location>
        <begin position="127"/>
        <end position="155"/>
    </location>
</feature>
<evidence type="ECO:0000256" key="1">
    <source>
        <dbReference type="ARBA" id="ARBA00000085"/>
    </source>
</evidence>
<feature type="transmembrane region" description="Helical" evidence="9">
    <location>
        <begin position="64"/>
        <end position="84"/>
    </location>
</feature>
<evidence type="ECO:0000256" key="3">
    <source>
        <dbReference type="ARBA" id="ARBA00022553"/>
    </source>
</evidence>
<organism evidence="11 12">
    <name type="scientific">Saccharomonospora glauca K62</name>
    <dbReference type="NCBI Taxonomy" id="928724"/>
    <lineage>
        <taxon>Bacteria</taxon>
        <taxon>Bacillati</taxon>
        <taxon>Actinomycetota</taxon>
        <taxon>Actinomycetes</taxon>
        <taxon>Pseudonocardiales</taxon>
        <taxon>Pseudonocardiaceae</taxon>
        <taxon>Saccharomonospora</taxon>
    </lineage>
</organism>
<feature type="compositionally biased region" description="Basic and acidic residues" evidence="8">
    <location>
        <begin position="471"/>
        <end position="488"/>
    </location>
</feature>
<dbReference type="GO" id="GO:0000160">
    <property type="term" value="P:phosphorelay signal transduction system"/>
    <property type="evidence" value="ECO:0007669"/>
    <property type="project" value="TreeGrafter"/>
</dbReference>
<dbReference type="PROSITE" id="PS50109">
    <property type="entry name" value="HIS_KIN"/>
    <property type="match status" value="1"/>
</dbReference>
<dbReference type="GO" id="GO:0005886">
    <property type="term" value="C:plasma membrane"/>
    <property type="evidence" value="ECO:0007669"/>
    <property type="project" value="TreeGrafter"/>
</dbReference>
<dbReference type="OrthoDB" id="3502710at2"/>
<dbReference type="SMART" id="SM00387">
    <property type="entry name" value="HATPase_c"/>
    <property type="match status" value="1"/>
</dbReference>
<keyword evidence="12" id="KW-1185">Reference proteome</keyword>
<dbReference type="PANTHER" id="PTHR45436">
    <property type="entry name" value="SENSOR HISTIDINE KINASE YKOH"/>
    <property type="match status" value="1"/>
</dbReference>
<dbReference type="Gene3D" id="3.30.565.10">
    <property type="entry name" value="Histidine kinase-like ATPase, C-terminal domain"/>
    <property type="match status" value="1"/>
</dbReference>
<feature type="compositionally biased region" description="Low complexity" evidence="8">
    <location>
        <begin position="437"/>
        <end position="453"/>
    </location>
</feature>
<dbReference type="SUPFAM" id="SSF55874">
    <property type="entry name" value="ATPase domain of HSP90 chaperone/DNA topoisomerase II/histidine kinase"/>
    <property type="match status" value="1"/>
</dbReference>
<gene>
    <name evidence="11" type="ORF">SacglDRAFT_00949</name>
</gene>
<evidence type="ECO:0000313" key="12">
    <source>
        <dbReference type="Proteomes" id="UP000005087"/>
    </source>
</evidence>
<feature type="region of interest" description="Disordered" evidence="8">
    <location>
        <begin position="1"/>
        <end position="22"/>
    </location>
</feature>
<evidence type="ECO:0000256" key="2">
    <source>
        <dbReference type="ARBA" id="ARBA00012438"/>
    </source>
</evidence>
<accession>I1CYW2</accession>
<feature type="compositionally biased region" description="Basic and acidic residues" evidence="8">
    <location>
        <begin position="415"/>
        <end position="426"/>
    </location>
</feature>
<dbReference type="EMBL" id="CM001484">
    <property type="protein sequence ID" value="EIE97886.1"/>
    <property type="molecule type" value="Genomic_DNA"/>
</dbReference>
<dbReference type="Pfam" id="PF02518">
    <property type="entry name" value="HATPase_c"/>
    <property type="match status" value="1"/>
</dbReference>
<proteinExistence type="predicted"/>
<keyword evidence="9" id="KW-0472">Membrane</keyword>
<keyword evidence="6 11" id="KW-0418">Kinase</keyword>
<dbReference type="InterPro" id="IPR036890">
    <property type="entry name" value="HATPase_C_sf"/>
</dbReference>
<dbReference type="HOGENOM" id="CLU_017312_0_0_11"/>
<dbReference type="RefSeq" id="WP_005462146.1">
    <property type="nucleotide sequence ID" value="NZ_CM001484.1"/>
</dbReference>
<dbReference type="PANTHER" id="PTHR45436:SF5">
    <property type="entry name" value="SENSOR HISTIDINE KINASE TRCS"/>
    <property type="match status" value="1"/>
</dbReference>
<evidence type="ECO:0000259" key="10">
    <source>
        <dbReference type="PROSITE" id="PS50109"/>
    </source>
</evidence>
<dbReference type="InterPro" id="IPR005467">
    <property type="entry name" value="His_kinase_dom"/>
</dbReference>
<feature type="compositionally biased region" description="Basic and acidic residues" evidence="8">
    <location>
        <begin position="574"/>
        <end position="585"/>
    </location>
</feature>
<feature type="compositionally biased region" description="Basic and acidic residues" evidence="8">
    <location>
        <begin position="513"/>
        <end position="522"/>
    </location>
</feature>
<feature type="region of interest" description="Disordered" evidence="8">
    <location>
        <begin position="408"/>
        <end position="593"/>
    </location>
</feature>
<evidence type="ECO:0000256" key="8">
    <source>
        <dbReference type="SAM" id="MobiDB-lite"/>
    </source>
</evidence>
<reference evidence="12" key="2">
    <citation type="submission" date="2012-01" db="EMBL/GenBank/DDBJ databases">
        <title>Noncontiguous Finished sequence of chromosome of Saccharomonospora glauca K62.</title>
        <authorList>
            <consortium name="US DOE Joint Genome Institute"/>
            <person name="Lucas S."/>
            <person name="Han J."/>
            <person name="Lapidus A."/>
            <person name="Cheng J.-F."/>
            <person name="Goodwin L."/>
            <person name="Pitluck S."/>
            <person name="Peters L."/>
            <person name="Mikhailova N."/>
            <person name="Held B."/>
            <person name="Detter J.C."/>
            <person name="Han C."/>
            <person name="Tapia R."/>
            <person name="Land M."/>
            <person name="Hauser L."/>
            <person name="Kyrpides N."/>
            <person name="Ivanova N."/>
            <person name="Pagani I."/>
            <person name="Brambilla E.-M."/>
            <person name="Klenk H.-P."/>
            <person name="Woyke T."/>
        </authorList>
    </citation>
    <scope>NUCLEOTIDE SEQUENCE [LARGE SCALE GENOMIC DNA]</scope>
    <source>
        <strain evidence="12">K62</strain>
    </source>
</reference>
<feature type="domain" description="Histidine kinase" evidence="10">
    <location>
        <begin position="295"/>
        <end position="405"/>
    </location>
</feature>
<feature type="region of interest" description="Disordered" evidence="8">
    <location>
        <begin position="105"/>
        <end position="187"/>
    </location>
</feature>
<dbReference type="GO" id="GO:0004673">
    <property type="term" value="F:protein histidine kinase activity"/>
    <property type="evidence" value="ECO:0007669"/>
    <property type="project" value="UniProtKB-EC"/>
</dbReference>